<gene>
    <name evidence="4" type="ORF">VitviT2T_015568</name>
</gene>
<organism evidence="4 5">
    <name type="scientific">Vitis vinifera</name>
    <name type="common">Grape</name>
    <dbReference type="NCBI Taxonomy" id="29760"/>
    <lineage>
        <taxon>Eukaryota</taxon>
        <taxon>Viridiplantae</taxon>
        <taxon>Streptophyta</taxon>
        <taxon>Embryophyta</taxon>
        <taxon>Tracheophyta</taxon>
        <taxon>Spermatophyta</taxon>
        <taxon>Magnoliopsida</taxon>
        <taxon>eudicotyledons</taxon>
        <taxon>Gunneridae</taxon>
        <taxon>Pentapetalae</taxon>
        <taxon>rosids</taxon>
        <taxon>Vitales</taxon>
        <taxon>Vitaceae</taxon>
        <taxon>Viteae</taxon>
        <taxon>Vitis</taxon>
    </lineage>
</organism>
<dbReference type="InterPro" id="IPR005299">
    <property type="entry name" value="MeTrfase_7"/>
</dbReference>
<keyword evidence="5" id="KW-1185">Reference proteome</keyword>
<reference evidence="4 5" key="1">
    <citation type="journal article" date="2023" name="Hortic Res">
        <title>The complete reference genome for grapevine (Vitis vinifera L.) genetics and breeding.</title>
        <authorList>
            <person name="Shi X."/>
            <person name="Cao S."/>
            <person name="Wang X."/>
            <person name="Huang S."/>
            <person name="Wang Y."/>
            <person name="Liu Z."/>
            <person name="Liu W."/>
            <person name="Leng X."/>
            <person name="Peng Y."/>
            <person name="Wang N."/>
            <person name="Wang Y."/>
            <person name="Ma Z."/>
            <person name="Xu X."/>
            <person name="Zhang F."/>
            <person name="Xue H."/>
            <person name="Zhong H."/>
            <person name="Wang Y."/>
            <person name="Zhang K."/>
            <person name="Velt A."/>
            <person name="Avia K."/>
            <person name="Holtgrawe D."/>
            <person name="Grimplet J."/>
            <person name="Matus J.T."/>
            <person name="Ware D."/>
            <person name="Wu X."/>
            <person name="Wang H."/>
            <person name="Liu C."/>
            <person name="Fang Y."/>
            <person name="Rustenholz C."/>
            <person name="Cheng Z."/>
            <person name="Xiao H."/>
            <person name="Zhou Y."/>
        </authorList>
    </citation>
    <scope>NUCLEOTIDE SEQUENCE [LARGE SCALE GENOMIC DNA]</scope>
    <source>
        <strain evidence="5">cv. Pinot noir / PN40024</strain>
        <tissue evidence="4">Leaf</tissue>
    </source>
</reference>
<evidence type="ECO:0000256" key="1">
    <source>
        <dbReference type="ARBA" id="ARBA00022603"/>
    </source>
</evidence>
<dbReference type="EMBL" id="CP126657">
    <property type="protein sequence ID" value="WJZ96926.1"/>
    <property type="molecule type" value="Genomic_DNA"/>
</dbReference>
<name>A0ABY9CQY8_VITVI</name>
<keyword evidence="2" id="KW-0808">Transferase</keyword>
<keyword evidence="3" id="KW-0479">Metal-binding</keyword>
<dbReference type="Proteomes" id="UP001227230">
    <property type="component" value="Chromosome 10"/>
</dbReference>
<evidence type="ECO:0000256" key="3">
    <source>
        <dbReference type="ARBA" id="ARBA00022723"/>
    </source>
</evidence>
<protein>
    <submittedName>
        <fullName evidence="4">Uncharacterized protein</fullName>
    </submittedName>
</protein>
<accession>A0ABY9CQY8</accession>
<evidence type="ECO:0000256" key="2">
    <source>
        <dbReference type="ARBA" id="ARBA00022679"/>
    </source>
</evidence>
<evidence type="ECO:0000313" key="5">
    <source>
        <dbReference type="Proteomes" id="UP001227230"/>
    </source>
</evidence>
<dbReference type="InterPro" id="IPR042086">
    <property type="entry name" value="MeTrfase_capping"/>
</dbReference>
<keyword evidence="1" id="KW-0489">Methyltransferase</keyword>
<proteinExistence type="predicted"/>
<sequence>MEVGLEMFEIDWDGGDGDNCDASPTFSMLSSGERVVKTIRVEVESMVESHFGDVMDDLSQRYGEMVGNHSRVH</sequence>
<dbReference type="Pfam" id="PF03492">
    <property type="entry name" value="Methyltransf_7"/>
    <property type="match status" value="1"/>
</dbReference>
<evidence type="ECO:0000313" key="4">
    <source>
        <dbReference type="EMBL" id="WJZ96926.1"/>
    </source>
</evidence>
<dbReference type="Gene3D" id="1.10.1200.270">
    <property type="entry name" value="Methyltransferase, alpha-helical capping domain"/>
    <property type="match status" value="1"/>
</dbReference>